<dbReference type="PANTHER" id="PTHR13096:SF9">
    <property type="entry name" value="BIFUNCTIONAL LYSINE-SPECIFIC DEMETHYLASE AND HISTIDYL-HYDROXYLASE"/>
    <property type="match status" value="1"/>
</dbReference>
<proteinExistence type="predicted"/>
<evidence type="ECO:0000313" key="5">
    <source>
        <dbReference type="EMBL" id="BAX94560.1"/>
    </source>
</evidence>
<evidence type="ECO:0000256" key="3">
    <source>
        <dbReference type="ARBA" id="ARBA00023004"/>
    </source>
</evidence>
<dbReference type="PANTHER" id="PTHR13096">
    <property type="entry name" value="MINA53 MYC INDUCED NUCLEAR ANTIGEN"/>
    <property type="match status" value="1"/>
</dbReference>
<keyword evidence="2" id="KW-0479">Metal-binding</keyword>
<reference evidence="6" key="1">
    <citation type="submission" date="2017-06" db="EMBL/GenBank/DDBJ databases">
        <title>Complete Genome Sequence of Mycobacterium shigaense.</title>
        <authorList>
            <person name="Fukano H."/>
            <person name="Yoshida M."/>
            <person name="Kazumi Y."/>
            <person name="Ogura Y."/>
            <person name="Mitarai S."/>
            <person name="Hayashi T."/>
            <person name="Hoshino Y."/>
        </authorList>
    </citation>
    <scope>NUCLEOTIDE SEQUENCE [LARGE SCALE GENOMIC DNA]</scope>
    <source>
        <strain evidence="6">UN-152</strain>
    </source>
</reference>
<comment type="cofactor">
    <cofactor evidence="1">
        <name>Fe(2+)</name>
        <dbReference type="ChEBI" id="CHEBI:29033"/>
    </cofactor>
</comment>
<dbReference type="Proteomes" id="UP000217736">
    <property type="component" value="Chromosome"/>
</dbReference>
<dbReference type="GO" id="GO:0046872">
    <property type="term" value="F:metal ion binding"/>
    <property type="evidence" value="ECO:0007669"/>
    <property type="project" value="UniProtKB-KW"/>
</dbReference>
<dbReference type="GO" id="GO:0032453">
    <property type="term" value="F:histone H3K4 demethylase activity"/>
    <property type="evidence" value="ECO:0007669"/>
    <property type="project" value="TreeGrafter"/>
</dbReference>
<gene>
    <name evidence="5" type="ORF">MSG_04445</name>
</gene>
<feature type="domain" description="JmjC" evidence="4">
    <location>
        <begin position="66"/>
        <end position="207"/>
    </location>
</feature>
<sequence length="365" mass="40039">MGYFDGLLPGSSAIEELLESYRHEPSGVRLVRGRDVKVGPDCYRLIDGSLDVDGVRNDFANGYTIVLDGVGRHVRAIASLSHSIEVELNFPVKVNVYITPPASQGLPPHYDSHDVLVLQVLGFKEWHLYDRVVVPPREIQRNKYKVVAIEDLLPPTDLRLDAGDVLYLPRGRYHAAETTSEPSMHLTVAIEPPTLLMLAIGALHSHSFSDDRLNARLPPGYFYDADITAVLGDLVREGFQAAGDPKAIAEVLDAFEDDLVRRGKCPPVNPISHFGIDGQTLVRKYQPLYARVRRVDGAVSLQFANSSVGAGAGHEAALRFMSKSVEPFRVCDLPGLDAQQQIELVRSLIASGFLVRLGSRGGLTE</sequence>
<accession>A0A1Z4ENS6</accession>
<dbReference type="SUPFAM" id="SSF51197">
    <property type="entry name" value="Clavaminate synthase-like"/>
    <property type="match status" value="1"/>
</dbReference>
<keyword evidence="6" id="KW-1185">Reference proteome</keyword>
<dbReference type="KEGG" id="mshg:MSG_04445"/>
<organism evidence="5 6">
    <name type="scientific">Mycobacterium shigaense</name>
    <dbReference type="NCBI Taxonomy" id="722731"/>
    <lineage>
        <taxon>Bacteria</taxon>
        <taxon>Bacillati</taxon>
        <taxon>Actinomycetota</taxon>
        <taxon>Actinomycetes</taxon>
        <taxon>Mycobacteriales</taxon>
        <taxon>Mycobacteriaceae</taxon>
        <taxon>Mycobacterium</taxon>
        <taxon>Mycobacterium simiae complex</taxon>
    </lineage>
</organism>
<dbReference type="Gene3D" id="2.60.120.650">
    <property type="entry name" value="Cupin"/>
    <property type="match status" value="1"/>
</dbReference>
<dbReference type="InterPro" id="IPR003347">
    <property type="entry name" value="JmjC_dom"/>
</dbReference>
<dbReference type="AlphaFoldDB" id="A0A1Z4ENS6"/>
<evidence type="ECO:0000256" key="1">
    <source>
        <dbReference type="ARBA" id="ARBA00001954"/>
    </source>
</evidence>
<dbReference type="Pfam" id="PF08007">
    <property type="entry name" value="JmjC_2"/>
    <property type="match status" value="1"/>
</dbReference>
<protein>
    <recommendedName>
        <fullName evidence="4">JmjC domain-containing protein</fullName>
    </recommendedName>
</protein>
<evidence type="ECO:0000256" key="2">
    <source>
        <dbReference type="ARBA" id="ARBA00022723"/>
    </source>
</evidence>
<keyword evidence="3" id="KW-0408">Iron</keyword>
<dbReference type="EMBL" id="AP018164">
    <property type="protein sequence ID" value="BAX94560.1"/>
    <property type="molecule type" value="Genomic_DNA"/>
</dbReference>
<dbReference type="InterPro" id="IPR039994">
    <property type="entry name" value="NO66-like"/>
</dbReference>
<dbReference type="PROSITE" id="PS51184">
    <property type="entry name" value="JMJC"/>
    <property type="match status" value="1"/>
</dbReference>
<name>A0A1Z4ENS6_9MYCO</name>
<evidence type="ECO:0000313" key="6">
    <source>
        <dbReference type="Proteomes" id="UP000217736"/>
    </source>
</evidence>
<dbReference type="GO" id="GO:0051864">
    <property type="term" value="F:histone H3K36 demethylase activity"/>
    <property type="evidence" value="ECO:0007669"/>
    <property type="project" value="TreeGrafter"/>
</dbReference>
<evidence type="ECO:0000259" key="4">
    <source>
        <dbReference type="PROSITE" id="PS51184"/>
    </source>
</evidence>